<dbReference type="Gene3D" id="1.10.260.40">
    <property type="entry name" value="lambda repressor-like DNA-binding domains"/>
    <property type="match status" value="1"/>
</dbReference>
<dbReference type="PANTHER" id="PTHR30146">
    <property type="entry name" value="LACI-RELATED TRANSCRIPTIONAL REPRESSOR"/>
    <property type="match status" value="1"/>
</dbReference>
<evidence type="ECO:0000256" key="3">
    <source>
        <dbReference type="ARBA" id="ARBA00023163"/>
    </source>
</evidence>
<dbReference type="Pfam" id="PF00356">
    <property type="entry name" value="LacI"/>
    <property type="match status" value="1"/>
</dbReference>
<keyword evidence="2" id="KW-0238">DNA-binding</keyword>
<dbReference type="GO" id="GO:0000976">
    <property type="term" value="F:transcription cis-regulatory region binding"/>
    <property type="evidence" value="ECO:0007669"/>
    <property type="project" value="TreeGrafter"/>
</dbReference>
<gene>
    <name evidence="5" type="ORF">ASU33_10400</name>
</gene>
<feature type="domain" description="HTH lacI-type" evidence="4">
    <location>
        <begin position="1"/>
        <end position="50"/>
    </location>
</feature>
<dbReference type="EMBL" id="LNAL01000006">
    <property type="protein sequence ID" value="KUG08558.1"/>
    <property type="molecule type" value="Genomic_DNA"/>
</dbReference>
<keyword evidence="3" id="KW-0804">Transcription</keyword>
<evidence type="ECO:0000313" key="6">
    <source>
        <dbReference type="Proteomes" id="UP000054223"/>
    </source>
</evidence>
<evidence type="ECO:0000256" key="1">
    <source>
        <dbReference type="ARBA" id="ARBA00023015"/>
    </source>
</evidence>
<dbReference type="Pfam" id="PF13377">
    <property type="entry name" value="Peripla_BP_3"/>
    <property type="match status" value="1"/>
</dbReference>
<dbReference type="InterPro" id="IPR000843">
    <property type="entry name" value="HTH_LacI"/>
</dbReference>
<dbReference type="SUPFAM" id="SSF47413">
    <property type="entry name" value="lambda repressor-like DNA-binding domains"/>
    <property type="match status" value="1"/>
</dbReference>
<dbReference type="InterPro" id="IPR028082">
    <property type="entry name" value="Peripla_BP_I"/>
</dbReference>
<dbReference type="Proteomes" id="UP000054223">
    <property type="component" value="Unassembled WGS sequence"/>
</dbReference>
<dbReference type="CDD" id="cd01392">
    <property type="entry name" value="HTH_LacI"/>
    <property type="match status" value="1"/>
</dbReference>
<dbReference type="CDD" id="cd06267">
    <property type="entry name" value="PBP1_LacI_sugar_binding-like"/>
    <property type="match status" value="1"/>
</dbReference>
<dbReference type="PANTHER" id="PTHR30146:SF109">
    <property type="entry name" value="HTH-TYPE TRANSCRIPTIONAL REGULATOR GALS"/>
    <property type="match status" value="1"/>
</dbReference>
<dbReference type="GO" id="GO:0003700">
    <property type="term" value="F:DNA-binding transcription factor activity"/>
    <property type="evidence" value="ECO:0007669"/>
    <property type="project" value="TreeGrafter"/>
</dbReference>
<dbReference type="AlphaFoldDB" id="A0A9X0HMA9"/>
<dbReference type="InterPro" id="IPR046335">
    <property type="entry name" value="LacI/GalR-like_sensor"/>
</dbReference>
<organism evidence="5 6">
    <name type="scientific">Solirubrum puertoriconensis</name>
    <dbReference type="NCBI Taxonomy" id="1751427"/>
    <lineage>
        <taxon>Bacteria</taxon>
        <taxon>Pseudomonadati</taxon>
        <taxon>Bacteroidota</taxon>
        <taxon>Cytophagia</taxon>
        <taxon>Cytophagales</taxon>
    </lineage>
</organism>
<evidence type="ECO:0000259" key="4">
    <source>
        <dbReference type="PROSITE" id="PS50932"/>
    </source>
</evidence>
<accession>A0A9X0HMA9</accession>
<keyword evidence="1" id="KW-0805">Transcription regulation</keyword>
<dbReference type="SUPFAM" id="SSF53822">
    <property type="entry name" value="Periplasmic binding protein-like I"/>
    <property type="match status" value="1"/>
</dbReference>
<dbReference type="Gene3D" id="3.40.50.2300">
    <property type="match status" value="2"/>
</dbReference>
<name>A0A9X0HMA9_SOLP1</name>
<dbReference type="PROSITE" id="PS50932">
    <property type="entry name" value="HTH_LACI_2"/>
    <property type="match status" value="1"/>
</dbReference>
<evidence type="ECO:0000313" key="5">
    <source>
        <dbReference type="EMBL" id="KUG08558.1"/>
    </source>
</evidence>
<sequence>MAQELNVSPSTISRALSGHHSISEAMKKKVRALAEQLHYQPNHLAAALRKGRSNLIGVMVPHIEGNFFAAVVHGIETVARKAGFNVMICQSNEDVNSEKQNIEAMMSAQVEGILVSLARTTRDFRHFEKIRRREIPLVLFDRTLEHVNVSSVVIDDYLGAFQLVQHLIDQGARRIAHFEGPRHLNIYNNRFRGYHDALISNGLEVDEQLIHYGNLTYAEGLEAMEKLLALPNPPDAVFSSSDMGALGAMHVLKARGLRIPDDMLLAGFSNEPITSFTEPMLTSVDQRCEQMGQAAVKLLLEIMHEKPKDFLPRRIVLPPDVLIRASSLLHKEAATPEPVLR</sequence>
<reference evidence="5 6" key="1">
    <citation type="submission" date="2015-11" db="EMBL/GenBank/DDBJ databases">
        <title>Solirubrum puertoriconensis gen. nov. an environmental bacteria isolated in Puerto Rico.</title>
        <authorList>
            <person name="Cuebas-Irizarry M.F."/>
            <person name="Montalvo-Rodriguez R."/>
        </authorList>
    </citation>
    <scope>NUCLEOTIDE SEQUENCE [LARGE SCALE GENOMIC DNA]</scope>
    <source>
        <strain evidence="5 6">MC1A</strain>
    </source>
</reference>
<evidence type="ECO:0000256" key="2">
    <source>
        <dbReference type="ARBA" id="ARBA00023125"/>
    </source>
</evidence>
<protein>
    <recommendedName>
        <fullName evidence="4">HTH lacI-type domain-containing protein</fullName>
    </recommendedName>
</protein>
<keyword evidence="6" id="KW-1185">Reference proteome</keyword>
<dbReference type="OrthoDB" id="891936at2"/>
<proteinExistence type="predicted"/>
<comment type="caution">
    <text evidence="5">The sequence shown here is derived from an EMBL/GenBank/DDBJ whole genome shotgun (WGS) entry which is preliminary data.</text>
</comment>
<dbReference type="InterPro" id="IPR010982">
    <property type="entry name" value="Lambda_DNA-bd_dom_sf"/>
</dbReference>
<dbReference type="SMART" id="SM00354">
    <property type="entry name" value="HTH_LACI"/>
    <property type="match status" value="1"/>
</dbReference>